<evidence type="ECO:0000256" key="2">
    <source>
        <dbReference type="ARBA" id="ARBA00023002"/>
    </source>
</evidence>
<dbReference type="FunFam" id="3.40.605.10:FF:000007">
    <property type="entry name" value="NAD/NADP-dependent betaine aldehyde dehydrogenase"/>
    <property type="match status" value="1"/>
</dbReference>
<dbReference type="Proteomes" id="UP000037712">
    <property type="component" value="Unassembled WGS sequence"/>
</dbReference>
<keyword evidence="2 4" id="KW-0560">Oxidoreductase</keyword>
<dbReference type="PANTHER" id="PTHR11699">
    <property type="entry name" value="ALDEHYDE DEHYDROGENASE-RELATED"/>
    <property type="match status" value="1"/>
</dbReference>
<evidence type="ECO:0000259" key="5">
    <source>
        <dbReference type="Pfam" id="PF00171"/>
    </source>
</evidence>
<dbReference type="GO" id="GO:0016620">
    <property type="term" value="F:oxidoreductase activity, acting on the aldehyde or oxo group of donors, NAD or NADP as acceptor"/>
    <property type="evidence" value="ECO:0007669"/>
    <property type="project" value="InterPro"/>
</dbReference>
<feature type="active site" evidence="3">
    <location>
        <position position="259"/>
    </location>
</feature>
<reference evidence="6 7" key="1">
    <citation type="journal article" date="2015" name="Genome Announc.">
        <title>Draft Genome Sequence of Rhodococcus rhodochrous Strain KG-21, a Soil Isolate from Oil Fields of Krishna-Godavari Basin, India.</title>
        <authorList>
            <person name="Dawar C."/>
            <person name="Aggarwal R.K."/>
        </authorList>
    </citation>
    <scope>NUCLEOTIDE SEQUENCE [LARGE SCALE GENOMIC DNA]</scope>
    <source>
        <strain evidence="6 7">KG-21</strain>
    </source>
</reference>
<dbReference type="InterPro" id="IPR016160">
    <property type="entry name" value="Ald_DH_CS_CYS"/>
</dbReference>
<dbReference type="InterPro" id="IPR029510">
    <property type="entry name" value="Ald_DH_CS_GLU"/>
</dbReference>
<evidence type="ECO:0000313" key="6">
    <source>
        <dbReference type="EMBL" id="KOS56563.1"/>
    </source>
</evidence>
<feature type="domain" description="Aldehyde dehydrogenase" evidence="5">
    <location>
        <begin position="17"/>
        <end position="482"/>
    </location>
</feature>
<comment type="caution">
    <text evidence="6">The sequence shown here is derived from an EMBL/GenBank/DDBJ whole genome shotgun (WGS) entry which is preliminary data.</text>
</comment>
<dbReference type="Gene3D" id="3.40.309.10">
    <property type="entry name" value="Aldehyde Dehydrogenase, Chain A, domain 2"/>
    <property type="match status" value="1"/>
</dbReference>
<evidence type="ECO:0000256" key="1">
    <source>
        <dbReference type="ARBA" id="ARBA00009986"/>
    </source>
</evidence>
<dbReference type="SUPFAM" id="SSF53720">
    <property type="entry name" value="ALDH-like"/>
    <property type="match status" value="1"/>
</dbReference>
<proteinExistence type="inferred from homology"/>
<gene>
    <name evidence="6" type="ORF">Z051_08820</name>
</gene>
<dbReference type="RefSeq" id="WP_054372318.1">
    <property type="nucleotide sequence ID" value="NZ_AZYO01000016.1"/>
</dbReference>
<dbReference type="PATRIC" id="fig|1441923.3.peg.1956"/>
<name>A0A0M9WPC9_RHORH</name>
<evidence type="ECO:0000256" key="4">
    <source>
        <dbReference type="RuleBase" id="RU003345"/>
    </source>
</evidence>
<dbReference type="EMBL" id="AZYO01000016">
    <property type="protein sequence ID" value="KOS56563.1"/>
    <property type="molecule type" value="Genomic_DNA"/>
</dbReference>
<evidence type="ECO:0000256" key="3">
    <source>
        <dbReference type="PROSITE-ProRule" id="PRU10007"/>
    </source>
</evidence>
<dbReference type="AlphaFoldDB" id="A0A0M9WPC9"/>
<protein>
    <submittedName>
        <fullName evidence="6">Betaine-aldehyde dehydrogenase</fullName>
    </submittedName>
</protein>
<organism evidence="6 7">
    <name type="scientific">Rhodococcus rhodochrous KG-21</name>
    <dbReference type="NCBI Taxonomy" id="1441923"/>
    <lineage>
        <taxon>Bacteria</taxon>
        <taxon>Bacillati</taxon>
        <taxon>Actinomycetota</taxon>
        <taxon>Actinomycetes</taxon>
        <taxon>Mycobacteriales</taxon>
        <taxon>Nocardiaceae</taxon>
        <taxon>Rhodococcus</taxon>
    </lineage>
</organism>
<comment type="similarity">
    <text evidence="1 4">Belongs to the aldehyde dehydrogenase family.</text>
</comment>
<dbReference type="Gene3D" id="3.40.605.10">
    <property type="entry name" value="Aldehyde Dehydrogenase, Chain A, domain 1"/>
    <property type="match status" value="1"/>
</dbReference>
<evidence type="ECO:0000313" key="7">
    <source>
        <dbReference type="Proteomes" id="UP000037712"/>
    </source>
</evidence>
<accession>A0A0M9WPC9</accession>
<dbReference type="Pfam" id="PF00171">
    <property type="entry name" value="Aldedh"/>
    <property type="match status" value="1"/>
</dbReference>
<sequence>MSETNPSRHQLLIDGKWVDPVEGGTVDVFNPSTGDKLAEIAAGGPRDVDLAVQAARRAFDDGPWRRMPAEARARILHRFADLIEANADEIALIDTQDCGKPYAFIRDIDLPNMADLLRYMAGWTTKLEGRTIPLSRQNPGDFFSYTRRQPVGVVAQIIPWNGAALAAVWKLAPALAAGCTVVLKPAELASLAPLRLAELAVEAGVPDGVVNVITGTGADAGAPLAGHPQVDKVAFTGSVETGKRIVVAAASNLSKLTLELGGKSPNVIYDDADLDIAVDGVLGAVLYAQGEACTAGSRLYVHRNIYDEVQNRIAAKVPEIKIGPSAERGVLVGPMISDQHRSKVKTYVEGALGDGAEIIAGGAQTREPGYYLEPTVLGGVDDDMTIAREEIFGPVVSLMPFDDEAEVLRRANDTTFGLAAGVWTTNVGRAHRFAEAVNAGAVWVNCYNVFDAALPFGGFKQSGWGKEMGGEALDGYLQSKAVTVSLA</sequence>
<dbReference type="InterPro" id="IPR016163">
    <property type="entry name" value="Ald_DH_C"/>
</dbReference>
<dbReference type="FunFam" id="3.40.309.10:FF:000012">
    <property type="entry name" value="Betaine aldehyde dehydrogenase"/>
    <property type="match status" value="1"/>
</dbReference>
<dbReference type="InterPro" id="IPR016162">
    <property type="entry name" value="Ald_DH_N"/>
</dbReference>
<dbReference type="PROSITE" id="PS00687">
    <property type="entry name" value="ALDEHYDE_DEHYDR_GLU"/>
    <property type="match status" value="1"/>
</dbReference>
<dbReference type="InterPro" id="IPR015590">
    <property type="entry name" value="Aldehyde_DH_dom"/>
</dbReference>
<reference evidence="7" key="2">
    <citation type="submission" date="2015-01" db="EMBL/GenBank/DDBJ databases">
        <title>Draft genome sequence of potential hydrocarbon metabolising strain of Rhodococcus rhodochrous.</title>
        <authorList>
            <person name="Aggarwal R.K."/>
            <person name="Dawar C."/>
        </authorList>
    </citation>
    <scope>NUCLEOTIDE SEQUENCE [LARGE SCALE GENOMIC DNA]</scope>
    <source>
        <strain evidence="7">KG-21</strain>
    </source>
</reference>
<dbReference type="InterPro" id="IPR016161">
    <property type="entry name" value="Ald_DH/histidinol_DH"/>
</dbReference>
<dbReference type="PROSITE" id="PS00070">
    <property type="entry name" value="ALDEHYDE_DEHYDR_CYS"/>
    <property type="match status" value="1"/>
</dbReference>